<gene>
    <name evidence="2" type="ORF">WHR41_00078</name>
</gene>
<reference evidence="2 3" key="1">
    <citation type="journal article" date="2020" name="Microbiol. Resour. Announc.">
        <title>Draft Genome Sequence of a Cladosporium Species Isolated from the Mesophotic Ascidian Didemnum maculosum.</title>
        <authorList>
            <person name="Gioti A."/>
            <person name="Siaperas R."/>
            <person name="Nikolaivits E."/>
            <person name="Le Goff G."/>
            <person name="Ouazzani J."/>
            <person name="Kotoulas G."/>
            <person name="Topakas E."/>
        </authorList>
    </citation>
    <scope>NUCLEOTIDE SEQUENCE [LARGE SCALE GENOMIC DNA]</scope>
    <source>
        <strain evidence="2 3">TM138-S3</strain>
    </source>
</reference>
<evidence type="ECO:0000313" key="2">
    <source>
        <dbReference type="EMBL" id="KAL1591003.1"/>
    </source>
</evidence>
<feature type="signal peptide" evidence="1">
    <location>
        <begin position="1"/>
        <end position="21"/>
    </location>
</feature>
<dbReference type="GeneID" id="96001522"/>
<accession>A0AB34L6W5</accession>
<evidence type="ECO:0000256" key="1">
    <source>
        <dbReference type="SAM" id="SignalP"/>
    </source>
</evidence>
<feature type="chain" id="PRO_5044313865" evidence="1">
    <location>
        <begin position="22"/>
        <end position="470"/>
    </location>
</feature>
<dbReference type="EMBL" id="JAAQHG020000001">
    <property type="protein sequence ID" value="KAL1591003.1"/>
    <property type="molecule type" value="Genomic_DNA"/>
</dbReference>
<keyword evidence="1" id="KW-0732">Signal</keyword>
<name>A0AB34L6W5_9PEZI</name>
<keyword evidence="3" id="KW-1185">Reference proteome</keyword>
<dbReference type="AlphaFoldDB" id="A0AB34L6W5"/>
<organism evidence="2 3">
    <name type="scientific">Cladosporium halotolerans</name>
    <dbReference type="NCBI Taxonomy" id="1052096"/>
    <lineage>
        <taxon>Eukaryota</taxon>
        <taxon>Fungi</taxon>
        <taxon>Dikarya</taxon>
        <taxon>Ascomycota</taxon>
        <taxon>Pezizomycotina</taxon>
        <taxon>Dothideomycetes</taxon>
        <taxon>Dothideomycetidae</taxon>
        <taxon>Cladosporiales</taxon>
        <taxon>Cladosporiaceae</taxon>
        <taxon>Cladosporium</taxon>
    </lineage>
</organism>
<protein>
    <submittedName>
        <fullName evidence="2">Uncharacterized protein</fullName>
    </submittedName>
</protein>
<dbReference type="RefSeq" id="XP_069234108.1">
    <property type="nucleotide sequence ID" value="XM_069368684.1"/>
</dbReference>
<dbReference type="Proteomes" id="UP000803884">
    <property type="component" value="Unassembled WGS sequence"/>
</dbReference>
<evidence type="ECO:0000313" key="3">
    <source>
        <dbReference type="Proteomes" id="UP000803884"/>
    </source>
</evidence>
<sequence length="470" mass="51499">MHSFSLTSATATAALLAVANAKIPQELIDRKLPDCTSTGFDAIEDKGTFWYNTGAEQFADDFINSHPNSDHTTWVQELYHDLFPDTTMSDYACTDPDAPCNFAKECDAYNAIGKGGLYYLFESLSNFHAYMGALKLKMLENAFTQASQVGIIREMLNLPDGKAEEPINFFALLSGAASIGSTAATNPAHAGGLAALSGVFSLLNEVMPKPEDARDMNDEATAAISALVGQAVKQSREEIVKVVAAVFGKFGHLQTDIPEVMRRGGVKNPAVSVLGWGDWLKDNGLNGLQDLIDDMAPKVDQSLLWQMARLYKRTYVVVRTDLDVNECTNPNNAWDAEKNRCLDLLPWDGSVDGTLGGANDLNDIWGKWNMDPFTTMRNAVDCWEANNGKIGPVVIDRNWADSSPPACYFAMTVLKGSYSDIQKGTLWLSGDFAGQSGMEDKLWPKNKCDSALEQGEEECNYEWKEGGEEE</sequence>
<proteinExistence type="predicted"/>
<comment type="caution">
    <text evidence="2">The sequence shown here is derived from an EMBL/GenBank/DDBJ whole genome shotgun (WGS) entry which is preliminary data.</text>
</comment>